<reference evidence="1" key="2">
    <citation type="journal article" date="2023" name="Int. J. Mol. Sci.">
        <title>De Novo Assembly and Annotation of 11 Diverse Shrub Willow (Salix) Genomes Reveals Novel Gene Organization in Sex-Linked Regions.</title>
        <authorList>
            <person name="Hyden B."/>
            <person name="Feng K."/>
            <person name="Yates T.B."/>
            <person name="Jawdy S."/>
            <person name="Cereghino C."/>
            <person name="Smart L.B."/>
            <person name="Muchero W."/>
        </authorList>
    </citation>
    <scope>NUCLEOTIDE SEQUENCE</scope>
    <source>
        <tissue evidence="1">Shoot tip</tissue>
    </source>
</reference>
<gene>
    <name evidence="1" type="ORF">OIU79_001058</name>
</gene>
<sequence>MAIQAVLAFQTLAAQAVLEFQILAAQAAQAWEAQEVQGLGSSGNVTSKSWRASTRIVWLCISAMLMITVSAKMKGGKT</sequence>
<proteinExistence type="predicted"/>
<dbReference type="EMBL" id="JAPFFK010000010">
    <property type="protein sequence ID" value="KAJ6741056.1"/>
    <property type="molecule type" value="Genomic_DNA"/>
</dbReference>
<evidence type="ECO:0000313" key="1">
    <source>
        <dbReference type="EMBL" id="KAJ6741056.1"/>
    </source>
</evidence>
<comment type="caution">
    <text evidence="1">The sequence shown here is derived from an EMBL/GenBank/DDBJ whole genome shotgun (WGS) entry which is preliminary data.</text>
</comment>
<name>A0A9Q0ZNJ7_SALPP</name>
<dbReference type="Proteomes" id="UP001151532">
    <property type="component" value="Chromosome 7"/>
</dbReference>
<accession>A0A9Q0ZNJ7</accession>
<dbReference type="AlphaFoldDB" id="A0A9Q0ZNJ7"/>
<organism evidence="1 2">
    <name type="scientific">Salix purpurea</name>
    <name type="common">Purple osier willow</name>
    <dbReference type="NCBI Taxonomy" id="77065"/>
    <lineage>
        <taxon>Eukaryota</taxon>
        <taxon>Viridiplantae</taxon>
        <taxon>Streptophyta</taxon>
        <taxon>Embryophyta</taxon>
        <taxon>Tracheophyta</taxon>
        <taxon>Spermatophyta</taxon>
        <taxon>Magnoliopsida</taxon>
        <taxon>eudicotyledons</taxon>
        <taxon>Gunneridae</taxon>
        <taxon>Pentapetalae</taxon>
        <taxon>rosids</taxon>
        <taxon>fabids</taxon>
        <taxon>Malpighiales</taxon>
        <taxon>Salicaceae</taxon>
        <taxon>Saliceae</taxon>
        <taxon>Salix</taxon>
    </lineage>
</organism>
<reference evidence="1" key="1">
    <citation type="submission" date="2022-11" db="EMBL/GenBank/DDBJ databases">
        <authorList>
            <person name="Hyden B.L."/>
            <person name="Feng K."/>
            <person name="Yates T."/>
            <person name="Jawdy S."/>
            <person name="Smart L.B."/>
            <person name="Muchero W."/>
        </authorList>
    </citation>
    <scope>NUCLEOTIDE SEQUENCE</scope>
    <source>
        <tissue evidence="1">Shoot tip</tissue>
    </source>
</reference>
<evidence type="ECO:0000313" key="2">
    <source>
        <dbReference type="Proteomes" id="UP001151532"/>
    </source>
</evidence>
<keyword evidence="2" id="KW-1185">Reference proteome</keyword>
<protein>
    <submittedName>
        <fullName evidence="1">Uncharacterized protein</fullName>
    </submittedName>
</protein>